<evidence type="ECO:0000256" key="4">
    <source>
        <dbReference type="ARBA" id="ARBA00022692"/>
    </source>
</evidence>
<keyword evidence="9" id="KW-0325">Glycoprotein</keyword>
<dbReference type="Proteomes" id="UP000749559">
    <property type="component" value="Unassembled WGS sequence"/>
</dbReference>
<keyword evidence="7" id="KW-0333">Golgi apparatus</keyword>
<dbReference type="InterPro" id="IPR005331">
    <property type="entry name" value="Sulfotransferase"/>
</dbReference>
<keyword evidence="8" id="KW-0472">Membrane</keyword>
<gene>
    <name evidence="10" type="ORF">OFUS_LOCUS14654</name>
</gene>
<sequence length="358" mass="42229">MHITKTKCGLLLGLLIGCMCTYFVLNARSSIQMNSNSWMANLKRFTIQHKQIDESENANKTEESVKDSTDKMKLKTKQDPIDILPFTIYEKANQNIVIYNRMPKCGSSTMMTFLKKLSYGKFKMMHSYIYDQKQLNDTNDILNFVESFRDCESRKCVTDRHIHFVNFENFGLKQPIYFNIIREPFENVLSAYYFAYGKRKPMIKRAEYYKSHNNPTFEECIRININIIQDVDDWCFIGPIAKRYVVWFCGHEAICSTNMTYGLQKAKHNIDKYHMLVGLTEEYAFTLKAMERILPSFFEGIGHFNASTRVNQIAESKKKRPSSKMIIEYVKMRLKENYEIYYYVKQKFHATLKKLNVS</sequence>
<evidence type="ECO:0000313" key="10">
    <source>
        <dbReference type="EMBL" id="CAH1789262.1"/>
    </source>
</evidence>
<proteinExistence type="inferred from homology"/>
<dbReference type="Pfam" id="PF03567">
    <property type="entry name" value="Sulfotransfer_2"/>
    <property type="match status" value="1"/>
</dbReference>
<comment type="subcellular location">
    <subcellularLocation>
        <location evidence="1">Golgi apparatus membrane</location>
        <topology evidence="1">Single-pass type II membrane protein</topology>
    </subcellularLocation>
</comment>
<dbReference type="SUPFAM" id="SSF52540">
    <property type="entry name" value="P-loop containing nucleoside triphosphate hydrolases"/>
    <property type="match status" value="1"/>
</dbReference>
<evidence type="ECO:0000256" key="2">
    <source>
        <dbReference type="ARBA" id="ARBA00010569"/>
    </source>
</evidence>
<evidence type="ECO:0000256" key="5">
    <source>
        <dbReference type="ARBA" id="ARBA00022968"/>
    </source>
</evidence>
<dbReference type="GO" id="GO:0008146">
    <property type="term" value="F:sulfotransferase activity"/>
    <property type="evidence" value="ECO:0007669"/>
    <property type="project" value="InterPro"/>
</dbReference>
<dbReference type="Gene3D" id="3.40.50.300">
    <property type="entry name" value="P-loop containing nucleotide triphosphate hydrolases"/>
    <property type="match status" value="1"/>
</dbReference>
<dbReference type="InterPro" id="IPR007734">
    <property type="entry name" value="Heparan_SO4_2-O-STrfase"/>
</dbReference>
<evidence type="ECO:0000313" key="11">
    <source>
        <dbReference type="Proteomes" id="UP000749559"/>
    </source>
</evidence>
<dbReference type="PANTHER" id="PTHR12129">
    <property type="entry name" value="HEPARAN SULFATE 2-O-SULFOTRANSFERASE"/>
    <property type="match status" value="1"/>
</dbReference>
<evidence type="ECO:0000256" key="9">
    <source>
        <dbReference type="ARBA" id="ARBA00023180"/>
    </source>
</evidence>
<keyword evidence="4" id="KW-0812">Transmembrane</keyword>
<evidence type="ECO:0000256" key="6">
    <source>
        <dbReference type="ARBA" id="ARBA00022989"/>
    </source>
</evidence>
<accession>A0A8J1TQQ7</accession>
<dbReference type="PROSITE" id="PS51257">
    <property type="entry name" value="PROKAR_LIPOPROTEIN"/>
    <property type="match status" value="1"/>
</dbReference>
<dbReference type="AlphaFoldDB" id="A0A8J1TQQ7"/>
<name>A0A8J1TQQ7_OWEFU</name>
<evidence type="ECO:0000256" key="3">
    <source>
        <dbReference type="ARBA" id="ARBA00022679"/>
    </source>
</evidence>
<dbReference type="EMBL" id="CAIIXF020000007">
    <property type="protein sequence ID" value="CAH1789262.1"/>
    <property type="molecule type" value="Genomic_DNA"/>
</dbReference>
<protein>
    <submittedName>
        <fullName evidence="10">Uncharacterized protein</fullName>
    </submittedName>
</protein>
<comment type="caution">
    <text evidence="10">The sequence shown here is derived from an EMBL/GenBank/DDBJ whole genome shotgun (WGS) entry which is preliminary data.</text>
</comment>
<keyword evidence="6" id="KW-1133">Transmembrane helix</keyword>
<keyword evidence="5" id="KW-0735">Signal-anchor</keyword>
<organism evidence="10 11">
    <name type="scientific">Owenia fusiformis</name>
    <name type="common">Polychaete worm</name>
    <dbReference type="NCBI Taxonomy" id="6347"/>
    <lineage>
        <taxon>Eukaryota</taxon>
        <taxon>Metazoa</taxon>
        <taxon>Spiralia</taxon>
        <taxon>Lophotrochozoa</taxon>
        <taxon>Annelida</taxon>
        <taxon>Polychaeta</taxon>
        <taxon>Sedentaria</taxon>
        <taxon>Canalipalpata</taxon>
        <taxon>Sabellida</taxon>
        <taxon>Oweniida</taxon>
        <taxon>Oweniidae</taxon>
        <taxon>Owenia</taxon>
    </lineage>
</organism>
<comment type="similarity">
    <text evidence="2">Belongs to the sulfotransferase 3 family.</text>
</comment>
<dbReference type="GO" id="GO:0000139">
    <property type="term" value="C:Golgi membrane"/>
    <property type="evidence" value="ECO:0007669"/>
    <property type="project" value="UniProtKB-SubCell"/>
</dbReference>
<keyword evidence="3" id="KW-0808">Transferase</keyword>
<evidence type="ECO:0000256" key="1">
    <source>
        <dbReference type="ARBA" id="ARBA00004323"/>
    </source>
</evidence>
<reference evidence="10" key="1">
    <citation type="submission" date="2022-03" db="EMBL/GenBank/DDBJ databases">
        <authorList>
            <person name="Martin C."/>
        </authorList>
    </citation>
    <scope>NUCLEOTIDE SEQUENCE</scope>
</reference>
<dbReference type="OrthoDB" id="10019582at2759"/>
<evidence type="ECO:0000256" key="8">
    <source>
        <dbReference type="ARBA" id="ARBA00023136"/>
    </source>
</evidence>
<dbReference type="PANTHER" id="PTHR12129:SF15">
    <property type="entry name" value="URONYL 2-SULFOTRANSFERASE"/>
    <property type="match status" value="1"/>
</dbReference>
<dbReference type="InterPro" id="IPR027417">
    <property type="entry name" value="P-loop_NTPase"/>
</dbReference>
<evidence type="ECO:0000256" key="7">
    <source>
        <dbReference type="ARBA" id="ARBA00023034"/>
    </source>
</evidence>
<keyword evidence="11" id="KW-1185">Reference proteome</keyword>